<dbReference type="InterPro" id="IPR013517">
    <property type="entry name" value="FG-GAP"/>
</dbReference>
<evidence type="ECO:0000313" key="3">
    <source>
        <dbReference type="EMBL" id="GAA2234045.1"/>
    </source>
</evidence>
<dbReference type="Proteomes" id="UP001500305">
    <property type="component" value="Unassembled WGS sequence"/>
</dbReference>
<evidence type="ECO:0000256" key="1">
    <source>
        <dbReference type="ARBA" id="ARBA00022729"/>
    </source>
</evidence>
<name>A0ABP5QF94_9ACTN</name>
<evidence type="ECO:0000313" key="4">
    <source>
        <dbReference type="Proteomes" id="UP001500305"/>
    </source>
</evidence>
<comment type="caution">
    <text evidence="3">The sequence shown here is derived from an EMBL/GenBank/DDBJ whole genome shotgun (WGS) entry which is preliminary data.</text>
</comment>
<dbReference type="PANTHER" id="PTHR46580:SF4">
    <property type="entry name" value="ATP_GTP-BINDING PROTEIN"/>
    <property type="match status" value="1"/>
</dbReference>
<reference evidence="4" key="1">
    <citation type="journal article" date="2019" name="Int. J. Syst. Evol. Microbiol.">
        <title>The Global Catalogue of Microorganisms (GCM) 10K type strain sequencing project: providing services to taxonomists for standard genome sequencing and annotation.</title>
        <authorList>
            <consortium name="The Broad Institute Genomics Platform"/>
            <consortium name="The Broad Institute Genome Sequencing Center for Infectious Disease"/>
            <person name="Wu L."/>
            <person name="Ma J."/>
        </authorList>
    </citation>
    <scope>NUCLEOTIDE SEQUENCE [LARGE SCALE GENOMIC DNA]</scope>
    <source>
        <strain evidence="4">JCM 7356</strain>
    </source>
</reference>
<keyword evidence="4" id="KW-1185">Reference proteome</keyword>
<dbReference type="Pfam" id="PF13517">
    <property type="entry name" value="FG-GAP_3"/>
    <property type="match status" value="1"/>
</dbReference>
<accession>A0ABP5QF94</accession>
<dbReference type="RefSeq" id="WP_344635289.1">
    <property type="nucleotide sequence ID" value="NZ_BAAATR010000004.1"/>
</dbReference>
<dbReference type="SUPFAM" id="SSF69318">
    <property type="entry name" value="Integrin alpha N-terminal domain"/>
    <property type="match status" value="1"/>
</dbReference>
<keyword evidence="1 2" id="KW-0732">Signal</keyword>
<dbReference type="Gene3D" id="2.115.10.10">
    <property type="entry name" value="Tachylectin 2"/>
    <property type="match status" value="1"/>
</dbReference>
<protein>
    <recommendedName>
        <fullName evidence="5">VCBS repeat-containing protein</fullName>
    </recommendedName>
</protein>
<evidence type="ECO:0000256" key="2">
    <source>
        <dbReference type="SAM" id="SignalP"/>
    </source>
</evidence>
<dbReference type="PANTHER" id="PTHR46580">
    <property type="entry name" value="SENSOR KINASE-RELATED"/>
    <property type="match status" value="1"/>
</dbReference>
<feature type="chain" id="PRO_5047279477" description="VCBS repeat-containing protein" evidence="2">
    <location>
        <begin position="29"/>
        <end position="319"/>
    </location>
</feature>
<gene>
    <name evidence="3" type="ORF">GCM10010430_13460</name>
</gene>
<dbReference type="InterPro" id="IPR028994">
    <property type="entry name" value="Integrin_alpha_N"/>
</dbReference>
<feature type="signal peptide" evidence="2">
    <location>
        <begin position="1"/>
        <end position="28"/>
    </location>
</feature>
<proteinExistence type="predicted"/>
<dbReference type="EMBL" id="BAAATR010000004">
    <property type="protein sequence ID" value="GAA2234045.1"/>
    <property type="molecule type" value="Genomic_DNA"/>
</dbReference>
<organism evidence="3 4">
    <name type="scientific">Kitasatospora cystarginea</name>
    <dbReference type="NCBI Taxonomy" id="58350"/>
    <lineage>
        <taxon>Bacteria</taxon>
        <taxon>Bacillati</taxon>
        <taxon>Actinomycetota</taxon>
        <taxon>Actinomycetes</taxon>
        <taxon>Kitasatosporales</taxon>
        <taxon>Streptomycetaceae</taxon>
        <taxon>Kitasatospora</taxon>
    </lineage>
</organism>
<sequence length="319" mass="34204">MSKRVLTGLATAVLATAMAGTASGSASAATTSPFLSASQKVAQARAQAYQKKAASGPAQLAAPRSVAAGQASPIFNLIGIDFQNSVYSYWPDGKGNFNDRYLEFNGAQNDVYKHLKTVADVDNNKDRFWDGTYFLWDDGSLVFAGKDKPSVRIGGGWDIYDTVLSPGDLGGEGQADIIARDRNGYLWEYFAYADGTLTDRHKIGGGWGIYDQITGVGDLTGDGKPDIVARDKSGVLWLYKGNGNTTDPFDSRVRIGGGWDKYDTLVSTGDMDGDGLADLLARDRSGNLYFYKGNGGQTDPFNDAARVGGGWNTYRMLAD</sequence>
<evidence type="ECO:0008006" key="5">
    <source>
        <dbReference type="Google" id="ProtNLM"/>
    </source>
</evidence>